<name>A0A9W7SKZ9_9PEZI</name>
<keyword evidence="9" id="KW-1185">Reference proteome</keyword>
<evidence type="ECO:0000256" key="4">
    <source>
        <dbReference type="ARBA" id="ARBA00017063"/>
    </source>
</evidence>
<evidence type="ECO:0000256" key="3">
    <source>
        <dbReference type="ARBA" id="ARBA00005229"/>
    </source>
</evidence>
<evidence type="ECO:0000256" key="7">
    <source>
        <dbReference type="SAM" id="MobiDB-lite"/>
    </source>
</evidence>
<evidence type="ECO:0000256" key="1">
    <source>
        <dbReference type="ARBA" id="ARBA00004123"/>
    </source>
</evidence>
<dbReference type="InterPro" id="IPR031818">
    <property type="entry name" value="Hri1"/>
</dbReference>
<organism evidence="8 9">
    <name type="scientific">Teratosphaeria destructans</name>
    <dbReference type="NCBI Taxonomy" id="418781"/>
    <lineage>
        <taxon>Eukaryota</taxon>
        <taxon>Fungi</taxon>
        <taxon>Dikarya</taxon>
        <taxon>Ascomycota</taxon>
        <taxon>Pezizomycotina</taxon>
        <taxon>Dothideomycetes</taxon>
        <taxon>Dothideomycetidae</taxon>
        <taxon>Mycosphaerellales</taxon>
        <taxon>Teratosphaeriaceae</taxon>
        <taxon>Teratosphaeria</taxon>
    </lineage>
</organism>
<evidence type="ECO:0000256" key="6">
    <source>
        <dbReference type="ARBA" id="ARBA00023242"/>
    </source>
</evidence>
<dbReference type="CDD" id="cd11693">
    <property type="entry name" value="HRI1_C_like"/>
    <property type="match status" value="1"/>
</dbReference>
<comment type="subcellular location">
    <subcellularLocation>
        <location evidence="2">Cytoplasm</location>
    </subcellularLocation>
    <subcellularLocation>
        <location evidence="1">Nucleus</location>
    </subcellularLocation>
</comment>
<sequence>MISHSTQSSHCGSMPHISKREWIKWPPEPESEPTNTLVLTSNTGKFIDIRVLKRDARDEAGEDVLPLSRLDWAFAGTATTKLDPNAGGKRATGTWNHCIDSRTDSPEDVEDTGEILSMPDGTSLEAGKMVNPDRPADGEVSYEELWKDVLASPVAELPCARLEDANGASASEASQVPLRICIVIELKDEHDRARGMVVRVGQFLQGIFKLTSQSGREPGVSTTVERWAWSERLASATEGGGDGRVDSSKASAARASKDGWQRQLRIGDYWLPCGFAMGVEEGKVRVGQEIVYGEFEWKVVELSYF</sequence>
<dbReference type="CDD" id="cd11692">
    <property type="entry name" value="HRI1_N_like"/>
    <property type="match status" value="1"/>
</dbReference>
<dbReference type="AlphaFoldDB" id="A0A9W7SKZ9"/>
<comment type="caution">
    <text evidence="8">The sequence shown here is derived from an EMBL/GenBank/DDBJ whole genome shotgun (WGS) entry which is preliminary data.</text>
</comment>
<evidence type="ECO:0000313" key="8">
    <source>
        <dbReference type="EMBL" id="KAH9820897.1"/>
    </source>
</evidence>
<reference evidence="8 9" key="2">
    <citation type="journal article" date="2021" name="Curr. Genet.">
        <title>Genetic response to nitrogen starvation in the aggressive Eucalyptus foliar pathogen Teratosphaeria destructans.</title>
        <authorList>
            <person name="Havenga M."/>
            <person name="Wingfield B.D."/>
            <person name="Wingfield M.J."/>
            <person name="Dreyer L.L."/>
            <person name="Roets F."/>
            <person name="Aylward J."/>
        </authorList>
    </citation>
    <scope>NUCLEOTIDE SEQUENCE [LARGE SCALE GENOMIC DNA]</scope>
    <source>
        <strain evidence="8">CMW44962</strain>
    </source>
</reference>
<dbReference type="InterPro" id="IPR043047">
    <property type="entry name" value="Hri1_N_sf"/>
</dbReference>
<evidence type="ECO:0000313" key="9">
    <source>
        <dbReference type="Proteomes" id="UP001138500"/>
    </source>
</evidence>
<dbReference type="Pfam" id="PF16815">
    <property type="entry name" value="HRI1"/>
    <property type="match status" value="1"/>
</dbReference>
<feature type="region of interest" description="Disordered" evidence="7">
    <location>
        <begin position="84"/>
        <end position="129"/>
    </location>
</feature>
<evidence type="ECO:0000256" key="5">
    <source>
        <dbReference type="ARBA" id="ARBA00022490"/>
    </source>
</evidence>
<dbReference type="EMBL" id="RIBY02002289">
    <property type="protein sequence ID" value="KAH9820897.1"/>
    <property type="molecule type" value="Genomic_DNA"/>
</dbReference>
<proteinExistence type="inferred from homology"/>
<evidence type="ECO:0000256" key="2">
    <source>
        <dbReference type="ARBA" id="ARBA00004496"/>
    </source>
</evidence>
<dbReference type="Gene3D" id="2.40.128.320">
    <property type="entry name" value="Protein HRI1, N-terminal domain"/>
    <property type="match status" value="1"/>
</dbReference>
<keyword evidence="6" id="KW-0539">Nucleus</keyword>
<dbReference type="GO" id="GO:0005737">
    <property type="term" value="C:cytoplasm"/>
    <property type="evidence" value="ECO:0007669"/>
    <property type="project" value="UniProtKB-SubCell"/>
</dbReference>
<protein>
    <recommendedName>
        <fullName evidence="4">Protein HRI1</fullName>
    </recommendedName>
</protein>
<keyword evidence="5" id="KW-0963">Cytoplasm</keyword>
<dbReference type="OrthoDB" id="4045395at2759"/>
<dbReference type="InterPro" id="IPR038744">
    <property type="entry name" value="Hri1_N"/>
</dbReference>
<dbReference type="Proteomes" id="UP001138500">
    <property type="component" value="Unassembled WGS sequence"/>
</dbReference>
<comment type="similarity">
    <text evidence="3">Belongs to the HRI1 family.</text>
</comment>
<accession>A0A9W7SKZ9</accession>
<reference evidence="8 9" key="1">
    <citation type="journal article" date="2018" name="IMA Fungus">
        <title>IMA Genome-F 10: Nine draft genome sequences of Claviceps purpurea s.lat., including C. arundinis, C. humidiphila, and C. cf. spartinae, pseudomolecules for the pitch canker pathogen Fusarium circinatum, draft genome of Davidsoniella eucalypti, Grosmannia galeiformis, Quambalaria eucalypti, and Teratosphaeria destructans.</title>
        <authorList>
            <person name="Wingfield B.D."/>
            <person name="Liu M."/>
            <person name="Nguyen H.D."/>
            <person name="Lane F.A."/>
            <person name="Morgan S.W."/>
            <person name="De Vos L."/>
            <person name="Wilken P.M."/>
            <person name="Duong T.A."/>
            <person name="Aylward J."/>
            <person name="Coetzee M.P."/>
            <person name="Dadej K."/>
            <person name="De Beer Z.W."/>
            <person name="Findlay W."/>
            <person name="Havenga M."/>
            <person name="Kolarik M."/>
            <person name="Menzies J.G."/>
            <person name="Naidoo K."/>
            <person name="Pochopski O."/>
            <person name="Shoukouhi P."/>
            <person name="Santana Q.C."/>
            <person name="Seifert K.A."/>
            <person name="Soal N."/>
            <person name="Steenkamp E.T."/>
            <person name="Tatham C.T."/>
            <person name="van der Nest M.A."/>
            <person name="Wingfield M.J."/>
        </authorList>
    </citation>
    <scope>NUCLEOTIDE SEQUENCE [LARGE SCALE GENOMIC DNA]</scope>
    <source>
        <strain evidence="8">CMW44962</strain>
    </source>
</reference>
<dbReference type="GO" id="GO:0005634">
    <property type="term" value="C:nucleus"/>
    <property type="evidence" value="ECO:0007669"/>
    <property type="project" value="UniProtKB-SubCell"/>
</dbReference>
<gene>
    <name evidence="8" type="ORF">Tdes44962_MAKER05088</name>
</gene>